<keyword evidence="11 15" id="KW-1176">Cytoplasmic inwards viral transport</keyword>
<keyword evidence="2 15" id="KW-0597">Phosphoprotein</keyword>
<dbReference type="GO" id="GO:0042025">
    <property type="term" value="C:host cell nucleus"/>
    <property type="evidence" value="ECO:0007669"/>
    <property type="project" value="UniProtKB-SubCell"/>
</dbReference>
<proteinExistence type="inferred from homology"/>
<evidence type="ECO:0000256" key="2">
    <source>
        <dbReference type="ARBA" id="ARBA00022553"/>
    </source>
</evidence>
<evidence type="ECO:0000256" key="9">
    <source>
        <dbReference type="ARBA" id="ARBA00022952"/>
    </source>
</evidence>
<dbReference type="GO" id="GO:0019028">
    <property type="term" value="C:viral capsid"/>
    <property type="evidence" value="ECO:0007669"/>
    <property type="project" value="UniProtKB-UniRule"/>
</dbReference>
<keyword evidence="5 15" id="KW-0945">Host-virus interaction</keyword>
<comment type="similarity">
    <text evidence="15">Belongs to the papillomaviridae L2 protein family.</text>
</comment>
<evidence type="ECO:0000256" key="5">
    <source>
        <dbReference type="ARBA" id="ARBA00022581"/>
    </source>
</evidence>
<evidence type="ECO:0000256" key="15">
    <source>
        <dbReference type="HAMAP-Rule" id="MF_04003"/>
    </source>
</evidence>
<evidence type="ECO:0000256" key="1">
    <source>
        <dbReference type="ARBA" id="ARBA00022524"/>
    </source>
</evidence>
<dbReference type="GO" id="GO:0003677">
    <property type="term" value="F:DNA binding"/>
    <property type="evidence" value="ECO:0007669"/>
    <property type="project" value="UniProtKB-UniRule"/>
</dbReference>
<dbReference type="GO" id="GO:0046718">
    <property type="term" value="P:symbiont entry into host cell"/>
    <property type="evidence" value="ECO:0007669"/>
    <property type="project" value="UniProtKB-KW"/>
</dbReference>
<evidence type="ECO:0000256" key="10">
    <source>
        <dbReference type="ARBA" id="ARBA00023046"/>
    </source>
</evidence>
<keyword evidence="9 15" id="KW-1177">Microtubular inwards viral transport</keyword>
<gene>
    <name evidence="15" type="primary">L2</name>
</gene>
<protein>
    <recommendedName>
        <fullName evidence="15">Minor capsid protein L2</fullName>
    </recommendedName>
</protein>
<comment type="function">
    <text evidence="15">Minor protein of the capsid that localizes along the inner surface of the virion, within the central cavities beneath the L1 pentamers. Plays a role in capsid stabilization through interaction with the major capsid protein L1. Once the virion enters the host cell, L2 escorts the genomic DNA into the nucleus by promoting escape from the endosomal compartments and traffic through the host Golgi network. Mechanistically, the C-terminus of L2 possesses a cell-penetrating peptide that protudes from the host endosome, interacts with host cytoplasmic retromer cargo and thereby mediates the capsid delivery to the host trans-Golgi network. Plays a role through its interaction with host dynein in the intracellular microtubule-dependent transport of viral capsid toward the nucleus. Mediates the viral genome import into the nucleus through binding to host importins. Once within the nucleus, L2 localizes viral genomes to host PML bodies in order to activate early gene expression for establishment of infection. Later on, promotes late gene expression by interacting with the viral E2 protein and by inhibiting its transcriptional activation functions. During virion assembly, encapsidates the genome by direct interaction with the viral DNA.</text>
</comment>
<keyword evidence="4 15" id="KW-1048">Host nucleus</keyword>
<dbReference type="InterPro" id="IPR000784">
    <property type="entry name" value="Late_L2"/>
</dbReference>
<keyword evidence="13 15" id="KW-1015">Disulfide bond</keyword>
<keyword evidence="7 15" id="KW-0946">Virion</keyword>
<keyword evidence="1 15" id="KW-1163">Viral penetration into host nucleus</keyword>
<reference evidence="16" key="1">
    <citation type="journal article" date="2012" name="Am. J. Respir. Cell Mol. Biol.">
        <title>Case studies of the spatial heterogeneity of DNA viruses in the cystic fibrosis lung.</title>
        <authorList>
            <person name="Willner D."/>
            <person name="Haynes M.R."/>
            <person name="Furlan M."/>
            <person name="Hanson N."/>
            <person name="Kirby B."/>
            <person name="Lim Y.W."/>
            <person name="Rainey P.B."/>
            <person name="Schmieder R."/>
            <person name="Youle M."/>
            <person name="Conrad D."/>
            <person name="Rohwer F."/>
        </authorList>
    </citation>
    <scope>NUCLEOTIDE SEQUENCE</scope>
</reference>
<dbReference type="GO" id="GO:0043657">
    <property type="term" value="C:host cell"/>
    <property type="evidence" value="ECO:0007669"/>
    <property type="project" value="GOC"/>
</dbReference>
<evidence type="ECO:0000256" key="8">
    <source>
        <dbReference type="ARBA" id="ARBA00022921"/>
    </source>
</evidence>
<dbReference type="GO" id="GO:0005198">
    <property type="term" value="F:structural molecule activity"/>
    <property type="evidence" value="ECO:0007669"/>
    <property type="project" value="UniProtKB-UniRule"/>
</dbReference>
<evidence type="ECO:0000256" key="13">
    <source>
        <dbReference type="ARBA" id="ARBA00023157"/>
    </source>
</evidence>
<keyword evidence="8 15" id="KW-0426">Late protein</keyword>
<keyword evidence="12 15" id="KW-0238">DNA-binding</keyword>
<comment type="subunit">
    <text evidence="15">Interacts with major capsid protein L1. Interacts with E2; this interaction inhibits E2 transcriptional activity but not the DNA replication function E2. Interacts with host HSPA8; this interaction is required for L2 nuclear translocation. Interacts with host importins KPNB2 and KPNB3. Forms a complex with importin alpha2-beta1 heterodimers via interaction with the importin alpha2 adapter. Interacts with host DYNLT1; this interaction is essential for virus intracellular transport during entry. Interacts (via C-terminus) with host retromer subunits VPS35 AND VPS29.</text>
</comment>
<name>H2CY65_9PAPI</name>
<evidence type="ECO:0000256" key="12">
    <source>
        <dbReference type="ARBA" id="ARBA00023125"/>
    </source>
</evidence>
<keyword evidence="3 15" id="KW-0167">Capsid protein</keyword>
<feature type="disulfide bond" evidence="15">
    <location>
        <begin position="19"/>
        <end position="25"/>
    </location>
</feature>
<evidence type="ECO:0000256" key="11">
    <source>
        <dbReference type="ARBA" id="ARBA00023120"/>
    </source>
</evidence>
<dbReference type="GO" id="GO:0075732">
    <property type="term" value="P:viral penetration into host nucleus"/>
    <property type="evidence" value="ECO:0007669"/>
    <property type="project" value="UniProtKB-KW"/>
</dbReference>
<evidence type="ECO:0000256" key="14">
    <source>
        <dbReference type="ARBA" id="ARBA00023296"/>
    </source>
</evidence>
<comment type="caution">
    <text evidence="15">Lacks conserved residue(s) required for the propagation of feature annotation.</text>
</comment>
<dbReference type="HAMAP" id="MF_04003">
    <property type="entry name" value="PPV_L2"/>
    <property type="match status" value="1"/>
</dbReference>
<dbReference type="Pfam" id="PF00513">
    <property type="entry name" value="Late_protein_L2"/>
    <property type="match status" value="1"/>
</dbReference>
<evidence type="ECO:0000256" key="6">
    <source>
        <dbReference type="ARBA" id="ARBA00022812"/>
    </source>
</evidence>
<keyword evidence="10" id="KW-1039">Host endosome</keyword>
<sequence>MVRARRTKRDSVTNIYRTCKQAGNCPPDVVNKVEQTTIADQILKFGSTGVFFGGLGIGTGRGTGGSTGYVPIGEGPAIRVGGTPSVVRPGILPEAIGPADIIPIDTVNPIDPNASSVVPLTDTGPDLLPGTIETIAEVNPAPDIPRVDTSVVTTSRGSSAVLEVASEPTPPTRTRISRTQYHNPSFQILTESTPSLGESALTDHVVVTSGSGGQPIGGVTPVEIELQELPSRYTFEIEEPTPPRRSSTPLRNITQAVGNLRRSLYNRRLTQQVNVQDPLFLQQPSRLVRFAFDNPVFEEEVTQIFERDVAAVEEPPDRDFLDIAKLSRPLYSETPQGYVRVSRLGNRASIRTRSGATVGAQVHFYTDLSTIDAEESIELSLLGEHSGDATIVQGPVESSFVDLNVQELPQVIEVDPEPTFHSDDLLLDEQNEDFSGSQLVYGSGRRSTTFTVPRFSTPRSDAFYVQDLEGYAVSYPERRNYPEIIYPQPDLPTVIIHTADTSGDFYLHPSLRRRKRKRTYL</sequence>
<dbReference type="GO" id="GO:0075521">
    <property type="term" value="P:microtubule-dependent intracellular transport of viral material towards nucleus"/>
    <property type="evidence" value="ECO:0007669"/>
    <property type="project" value="UniProtKB-UniRule"/>
</dbReference>
<keyword evidence="14 15" id="KW-1160">Virus entry into host cell</keyword>
<evidence type="ECO:0000313" key="16">
    <source>
        <dbReference type="EMBL" id="AEY63592.1"/>
    </source>
</evidence>
<comment type="PTM">
    <text evidence="15">Highly phosphorylated.</text>
</comment>
<keyword evidence="6" id="KW-1040">Host Golgi apparatus</keyword>
<accession>H2CY65</accession>
<evidence type="ECO:0000256" key="3">
    <source>
        <dbReference type="ARBA" id="ARBA00022561"/>
    </source>
</evidence>
<comment type="subcellular location">
    <subcellularLocation>
        <location evidence="15">Virion</location>
    </subcellularLocation>
    <subcellularLocation>
        <location evidence="15">Host nucleus</location>
    </subcellularLocation>
</comment>
<evidence type="ECO:0000256" key="7">
    <source>
        <dbReference type="ARBA" id="ARBA00022844"/>
    </source>
</evidence>
<organism evidence="16">
    <name type="scientific">uncultured Papillomavirus</name>
    <dbReference type="NCBI Taxonomy" id="1034800"/>
    <lineage>
        <taxon>Viruses</taxon>
        <taxon>Monodnaviria</taxon>
        <taxon>Shotokuvirae</taxon>
        <taxon>Cossaviricota</taxon>
        <taxon>Papovaviricetes</taxon>
        <taxon>Zurhausenvirales</taxon>
        <taxon>Papillomaviridae</taxon>
        <taxon>environmental samples</taxon>
    </lineage>
</organism>
<evidence type="ECO:0000256" key="4">
    <source>
        <dbReference type="ARBA" id="ARBA00022562"/>
    </source>
</evidence>
<dbReference type="EMBL" id="JN231328">
    <property type="protein sequence ID" value="AEY63592.1"/>
    <property type="molecule type" value="Genomic_DNA"/>
</dbReference>